<comment type="caution">
    <text evidence="2">The sequence shown here is derived from an EMBL/GenBank/DDBJ whole genome shotgun (WGS) entry which is preliminary data.</text>
</comment>
<dbReference type="Pfam" id="PF12417">
    <property type="entry name" value="DUF3669"/>
    <property type="match status" value="1"/>
</dbReference>
<evidence type="ECO:0000313" key="3">
    <source>
        <dbReference type="Proteomes" id="UP000717696"/>
    </source>
</evidence>
<accession>A0A9P9FCN7</accession>
<dbReference type="OrthoDB" id="2993351at2759"/>
<dbReference type="PANTHER" id="PTHR40780">
    <property type="entry name" value="DUF3669 DOMAIN-CONTAINING PROTEIN"/>
    <property type="match status" value="1"/>
</dbReference>
<dbReference type="InterPro" id="IPR022137">
    <property type="entry name" value="Znf_prot_DUF3669"/>
</dbReference>
<feature type="domain" description="DUF3669" evidence="1">
    <location>
        <begin position="289"/>
        <end position="353"/>
    </location>
</feature>
<dbReference type="EMBL" id="JAGMUU010000002">
    <property type="protein sequence ID" value="KAH7160455.1"/>
    <property type="molecule type" value="Genomic_DNA"/>
</dbReference>
<evidence type="ECO:0000259" key="1">
    <source>
        <dbReference type="Pfam" id="PF12417"/>
    </source>
</evidence>
<protein>
    <submittedName>
        <fullName evidence="2">Zinc finger protein-domain-containing protein</fullName>
    </submittedName>
</protein>
<evidence type="ECO:0000313" key="2">
    <source>
        <dbReference type="EMBL" id="KAH7160455.1"/>
    </source>
</evidence>
<sequence>MSHNRRHDAASDESYKPARSPTYELDLAANMELLNILEPLNQALALNHVTSTRSTVAKRQSEAQHEQSGDFKKIGAGACGIIFAQRGKSMVIKLAKNSDSNELWNDFLQHKLIAESFSFYDPTAIKLPKCYGFIPKDRSEFWDINQSLSRIAEPLCHLPTHGLCTERILPLPEVTRQLLIDKYLRVYLGSLRGRSGGMFFSLRNFKLHLNQLVDLRLDVTTMALSMGSALAIMHWAAQTDARDVEFVLGSITEPLPTMSAAEAAALLPNSWTGPPSDNLEDFHHRKTALWLLDFNQVRHITMDEDGLALAVEAFKLNDPYYPKPLQDDTVAKDLWNTFAKSYLEMSQIILRSKGSHDIQQLPGQFLKAVINMQRQKKNT</sequence>
<dbReference type="Proteomes" id="UP000717696">
    <property type="component" value="Unassembled WGS sequence"/>
</dbReference>
<dbReference type="PANTHER" id="PTHR40780:SF2">
    <property type="entry name" value="DUF3669 DOMAIN-CONTAINING PROTEIN"/>
    <property type="match status" value="1"/>
</dbReference>
<keyword evidence="3" id="KW-1185">Reference proteome</keyword>
<dbReference type="AlphaFoldDB" id="A0A9P9FCN7"/>
<proteinExistence type="predicted"/>
<gene>
    <name evidence="2" type="ORF">B0J13DRAFT_617218</name>
</gene>
<organism evidence="2 3">
    <name type="scientific">Dactylonectria estremocensis</name>
    <dbReference type="NCBI Taxonomy" id="1079267"/>
    <lineage>
        <taxon>Eukaryota</taxon>
        <taxon>Fungi</taxon>
        <taxon>Dikarya</taxon>
        <taxon>Ascomycota</taxon>
        <taxon>Pezizomycotina</taxon>
        <taxon>Sordariomycetes</taxon>
        <taxon>Hypocreomycetidae</taxon>
        <taxon>Hypocreales</taxon>
        <taxon>Nectriaceae</taxon>
        <taxon>Dactylonectria</taxon>
    </lineage>
</organism>
<name>A0A9P9FCN7_9HYPO</name>
<reference evidence="2" key="1">
    <citation type="journal article" date="2021" name="Nat. Commun.">
        <title>Genetic determinants of endophytism in the Arabidopsis root mycobiome.</title>
        <authorList>
            <person name="Mesny F."/>
            <person name="Miyauchi S."/>
            <person name="Thiergart T."/>
            <person name="Pickel B."/>
            <person name="Atanasova L."/>
            <person name="Karlsson M."/>
            <person name="Huettel B."/>
            <person name="Barry K.W."/>
            <person name="Haridas S."/>
            <person name="Chen C."/>
            <person name="Bauer D."/>
            <person name="Andreopoulos W."/>
            <person name="Pangilinan J."/>
            <person name="LaButti K."/>
            <person name="Riley R."/>
            <person name="Lipzen A."/>
            <person name="Clum A."/>
            <person name="Drula E."/>
            <person name="Henrissat B."/>
            <person name="Kohler A."/>
            <person name="Grigoriev I.V."/>
            <person name="Martin F.M."/>
            <person name="Hacquard S."/>
        </authorList>
    </citation>
    <scope>NUCLEOTIDE SEQUENCE</scope>
    <source>
        <strain evidence="2">MPI-CAGE-AT-0021</strain>
    </source>
</reference>